<reference evidence="3" key="1">
    <citation type="submission" date="2020-05" db="EMBL/GenBank/DDBJ databases">
        <title>Frigoriglobus tundricola gen. nov., sp. nov., a psychrotolerant cellulolytic planctomycete of the family Gemmataceae with two divergent copies of 16S rRNA gene.</title>
        <authorList>
            <person name="Kulichevskaya I.S."/>
            <person name="Ivanova A.A."/>
            <person name="Naumoff D.G."/>
            <person name="Beletsky A.V."/>
            <person name="Rijpstra W.I.C."/>
            <person name="Sinninghe Damste J.S."/>
            <person name="Mardanov A.V."/>
            <person name="Ravin N.V."/>
            <person name="Dedysh S.N."/>
        </authorList>
    </citation>
    <scope>NUCLEOTIDE SEQUENCE [LARGE SCALE GENOMIC DNA]</scope>
    <source>
        <strain evidence="3">PL17</strain>
    </source>
</reference>
<dbReference type="InterPro" id="IPR012296">
    <property type="entry name" value="Nuclease_put_TT1808"/>
</dbReference>
<dbReference type="Gene3D" id="3.90.1570.10">
    <property type="entry name" value="tt1808, chain A"/>
    <property type="match status" value="1"/>
</dbReference>
<proteinExistence type="predicted"/>
<dbReference type="CDD" id="cd06260">
    <property type="entry name" value="DUF820-like"/>
    <property type="match status" value="1"/>
</dbReference>
<dbReference type="EMBL" id="CP053452">
    <property type="protein sequence ID" value="QJW95262.1"/>
    <property type="molecule type" value="Genomic_DNA"/>
</dbReference>
<name>A0A6M5YQL0_9BACT</name>
<evidence type="ECO:0000313" key="3">
    <source>
        <dbReference type="Proteomes" id="UP000503447"/>
    </source>
</evidence>
<dbReference type="KEGG" id="ftj:FTUN_2804"/>
<dbReference type="SUPFAM" id="SSF52980">
    <property type="entry name" value="Restriction endonuclease-like"/>
    <property type="match status" value="1"/>
</dbReference>
<dbReference type="Pfam" id="PF05685">
    <property type="entry name" value="Uma2"/>
    <property type="match status" value="1"/>
</dbReference>
<sequence>MSTTVAEERLTVAEFLKKYGHCSGVELVRGRVVWAGREPRPTGGEFRMPEFKHGVVCLRAARAVSAFVDTNKLGWVAINDTFVTVDEESDTVRGADVLYISYARLPKGPVPDELKSPPELVVEVRSPTDRWSQLFGKVGEYLNAGVGVVVVIDPNTETVSVYRDDGRQQILTSADPLTIPDVLPGFTVPVAQFFE</sequence>
<accession>A0A6M5YQL0</accession>
<dbReference type="InterPro" id="IPR011335">
    <property type="entry name" value="Restrct_endonuc-II-like"/>
</dbReference>
<dbReference type="AlphaFoldDB" id="A0A6M5YQL0"/>
<keyword evidence="3" id="KW-1185">Reference proteome</keyword>
<protein>
    <recommendedName>
        <fullName evidence="1">Putative restriction endonuclease domain-containing protein</fullName>
    </recommendedName>
</protein>
<dbReference type="InterPro" id="IPR008538">
    <property type="entry name" value="Uma2"/>
</dbReference>
<dbReference type="PANTHER" id="PTHR34107">
    <property type="entry name" value="SLL0198 PROTEIN-RELATED"/>
    <property type="match status" value="1"/>
</dbReference>
<gene>
    <name evidence="2" type="ORF">FTUN_2804</name>
</gene>
<dbReference type="PANTHER" id="PTHR34107:SF1">
    <property type="entry name" value="SLL0198 PROTEIN"/>
    <property type="match status" value="1"/>
</dbReference>
<dbReference type="RefSeq" id="WP_171471079.1">
    <property type="nucleotide sequence ID" value="NZ_CP053452.2"/>
</dbReference>
<dbReference type="Proteomes" id="UP000503447">
    <property type="component" value="Chromosome"/>
</dbReference>
<organism evidence="2 3">
    <name type="scientific">Frigoriglobus tundricola</name>
    <dbReference type="NCBI Taxonomy" id="2774151"/>
    <lineage>
        <taxon>Bacteria</taxon>
        <taxon>Pseudomonadati</taxon>
        <taxon>Planctomycetota</taxon>
        <taxon>Planctomycetia</taxon>
        <taxon>Gemmatales</taxon>
        <taxon>Gemmataceae</taxon>
        <taxon>Frigoriglobus</taxon>
    </lineage>
</organism>
<evidence type="ECO:0000313" key="2">
    <source>
        <dbReference type="EMBL" id="QJW95262.1"/>
    </source>
</evidence>
<evidence type="ECO:0000259" key="1">
    <source>
        <dbReference type="Pfam" id="PF05685"/>
    </source>
</evidence>
<feature type="domain" description="Putative restriction endonuclease" evidence="1">
    <location>
        <begin position="49"/>
        <end position="191"/>
    </location>
</feature>